<evidence type="ECO:0000313" key="2">
    <source>
        <dbReference type="Proteomes" id="UP000095280"/>
    </source>
</evidence>
<protein>
    <submittedName>
        <fullName evidence="3">Mobile element protein</fullName>
    </submittedName>
</protein>
<accession>A0A1I8FDX8</accession>
<evidence type="ECO:0000313" key="3">
    <source>
        <dbReference type="WBParaSite" id="maker-unitig_29404-snap-gene-0.3-mRNA-1"/>
    </source>
</evidence>
<evidence type="ECO:0000256" key="1">
    <source>
        <dbReference type="SAM" id="MobiDB-lite"/>
    </source>
</evidence>
<dbReference type="WBParaSite" id="maker-unitig_29404-snap-gene-0.3-mRNA-1">
    <property type="protein sequence ID" value="maker-unitig_29404-snap-gene-0.3-mRNA-1"/>
    <property type="gene ID" value="maker-unitig_29404-snap-gene-0.3"/>
</dbReference>
<dbReference type="AlphaFoldDB" id="A0A1I8FDX8"/>
<organism evidence="2 3">
    <name type="scientific">Macrostomum lignano</name>
    <dbReference type="NCBI Taxonomy" id="282301"/>
    <lineage>
        <taxon>Eukaryota</taxon>
        <taxon>Metazoa</taxon>
        <taxon>Spiralia</taxon>
        <taxon>Lophotrochozoa</taxon>
        <taxon>Platyhelminthes</taxon>
        <taxon>Rhabditophora</taxon>
        <taxon>Macrostomorpha</taxon>
        <taxon>Macrostomida</taxon>
        <taxon>Macrostomidae</taxon>
        <taxon>Macrostomum</taxon>
    </lineage>
</organism>
<feature type="compositionally biased region" description="Low complexity" evidence="1">
    <location>
        <begin position="68"/>
        <end position="77"/>
    </location>
</feature>
<feature type="region of interest" description="Disordered" evidence="1">
    <location>
        <begin position="42"/>
        <end position="106"/>
    </location>
</feature>
<sequence>GGDSGLSTAELPGPRCRRAQHLCQRQARPPSGWPTLRQARESRAGARLGGAGPRRLRALPLPLPPLHAPSALPHPAGDALDLPSSCPHSSPGIRAGRLSNGSRAPP</sequence>
<reference evidence="3" key="1">
    <citation type="submission" date="2016-11" db="UniProtKB">
        <authorList>
            <consortium name="WormBaseParasite"/>
        </authorList>
    </citation>
    <scope>IDENTIFICATION</scope>
</reference>
<name>A0A1I8FDX8_9PLAT</name>
<keyword evidence="2" id="KW-1185">Reference proteome</keyword>
<dbReference type="Proteomes" id="UP000095280">
    <property type="component" value="Unplaced"/>
</dbReference>
<proteinExistence type="predicted"/>